<reference evidence="1 2" key="1">
    <citation type="submission" date="2019-04" db="EMBL/GenBank/DDBJ databases">
        <title>Annotation for the trematode Fasciola gigantica.</title>
        <authorList>
            <person name="Choi Y.-J."/>
        </authorList>
    </citation>
    <scope>NUCLEOTIDE SEQUENCE [LARGE SCALE GENOMIC DNA]</scope>
    <source>
        <strain evidence="1">Uganda_cow_1</strain>
    </source>
</reference>
<dbReference type="Proteomes" id="UP000316759">
    <property type="component" value="Unassembled WGS sequence"/>
</dbReference>
<keyword evidence="2" id="KW-1185">Reference proteome</keyword>
<accession>A0A504YRF9</accession>
<name>A0A504YRF9_FASGI</name>
<dbReference type="STRING" id="46835.A0A504YRF9"/>
<evidence type="ECO:0000313" key="2">
    <source>
        <dbReference type="Proteomes" id="UP000316759"/>
    </source>
</evidence>
<dbReference type="OrthoDB" id="6264299at2759"/>
<evidence type="ECO:0000313" key="1">
    <source>
        <dbReference type="EMBL" id="TPP63205.1"/>
    </source>
</evidence>
<proteinExistence type="predicted"/>
<dbReference type="EMBL" id="SUNJ01005934">
    <property type="protein sequence ID" value="TPP63205.1"/>
    <property type="molecule type" value="Genomic_DNA"/>
</dbReference>
<sequence>MVCNTNQTKSRSAVFPPAVPALKAFSPGDGLALWAVRAKALLQDTLLEGFGQCLLPLLDDDAARQFLAAAVPILSGSDILWSALGELFARYEMAPAFLEKFLERRQHLVESVDEYAAYLSFLAKKAYPKTSKEVCDEHILRLFTMGISYPKTEEDFHLKTPTSLQSALLLARKLGACREALRQLPNEAIAAIQPTVFKPQPSRTPSVSHSGSQPYCRCCRKFGSGAQHCGRNPAMQYTGESQYRVMSLPFVSLNNNDRQSPLVIKGLLNGKAANRH</sequence>
<organism evidence="1 2">
    <name type="scientific">Fasciola gigantica</name>
    <name type="common">Giant liver fluke</name>
    <dbReference type="NCBI Taxonomy" id="46835"/>
    <lineage>
        <taxon>Eukaryota</taxon>
        <taxon>Metazoa</taxon>
        <taxon>Spiralia</taxon>
        <taxon>Lophotrochozoa</taxon>
        <taxon>Platyhelminthes</taxon>
        <taxon>Trematoda</taxon>
        <taxon>Digenea</taxon>
        <taxon>Plagiorchiida</taxon>
        <taxon>Echinostomata</taxon>
        <taxon>Echinostomatoidea</taxon>
        <taxon>Fasciolidae</taxon>
        <taxon>Fasciola</taxon>
    </lineage>
</organism>
<dbReference type="AlphaFoldDB" id="A0A504YRF9"/>
<evidence type="ECO:0008006" key="3">
    <source>
        <dbReference type="Google" id="ProtNLM"/>
    </source>
</evidence>
<comment type="caution">
    <text evidence="1">The sequence shown here is derived from an EMBL/GenBank/DDBJ whole genome shotgun (WGS) entry which is preliminary data.</text>
</comment>
<gene>
    <name evidence="1" type="ORF">FGIG_08906</name>
</gene>
<protein>
    <recommendedName>
        <fullName evidence="3">Retrotransposon gag domain-containing protein</fullName>
    </recommendedName>
</protein>